<dbReference type="PROSITE" id="PS01125">
    <property type="entry name" value="ROK"/>
    <property type="match status" value="1"/>
</dbReference>
<dbReference type="PANTHER" id="PTHR18964">
    <property type="entry name" value="ROK (REPRESSOR, ORF, KINASE) FAMILY"/>
    <property type="match status" value="1"/>
</dbReference>
<name>A0A919PQP2_9ACTN</name>
<evidence type="ECO:0000313" key="2">
    <source>
        <dbReference type="EMBL" id="GIG47957.1"/>
    </source>
</evidence>
<dbReference type="SUPFAM" id="SSF53067">
    <property type="entry name" value="Actin-like ATPase domain"/>
    <property type="match status" value="1"/>
</dbReference>
<keyword evidence="3" id="KW-1185">Reference proteome</keyword>
<accession>A0A919PQP2</accession>
<dbReference type="InterPro" id="IPR043129">
    <property type="entry name" value="ATPase_NBD"/>
</dbReference>
<dbReference type="InterPro" id="IPR049874">
    <property type="entry name" value="ROK_cs"/>
</dbReference>
<dbReference type="Pfam" id="PF00480">
    <property type="entry name" value="ROK"/>
    <property type="match status" value="1"/>
</dbReference>
<comment type="caution">
    <text evidence="2">The sequence shown here is derived from an EMBL/GenBank/DDBJ whole genome shotgun (WGS) entry which is preliminary data.</text>
</comment>
<dbReference type="Proteomes" id="UP000660611">
    <property type="component" value="Unassembled WGS sequence"/>
</dbReference>
<dbReference type="PANTHER" id="PTHR18964:SF149">
    <property type="entry name" value="BIFUNCTIONAL UDP-N-ACETYLGLUCOSAMINE 2-EPIMERASE_N-ACETYLMANNOSAMINE KINASE"/>
    <property type="match status" value="1"/>
</dbReference>
<protein>
    <submittedName>
        <fullName evidence="2">Glucokinase</fullName>
    </submittedName>
</protein>
<comment type="similarity">
    <text evidence="1">Belongs to the ROK (NagC/XylR) family.</text>
</comment>
<organism evidence="2 3">
    <name type="scientific">Dactylosporangium siamense</name>
    <dbReference type="NCBI Taxonomy" id="685454"/>
    <lineage>
        <taxon>Bacteria</taxon>
        <taxon>Bacillati</taxon>
        <taxon>Actinomycetota</taxon>
        <taxon>Actinomycetes</taxon>
        <taxon>Micromonosporales</taxon>
        <taxon>Micromonosporaceae</taxon>
        <taxon>Dactylosporangium</taxon>
    </lineage>
</organism>
<dbReference type="InterPro" id="IPR000600">
    <property type="entry name" value="ROK"/>
</dbReference>
<proteinExistence type="inferred from homology"/>
<dbReference type="Gene3D" id="3.30.420.40">
    <property type="match status" value="2"/>
</dbReference>
<gene>
    <name evidence="2" type="primary">glk_1</name>
    <name evidence="2" type="ORF">Dsi01nite_059980</name>
</gene>
<dbReference type="AlphaFoldDB" id="A0A919PQP2"/>
<reference evidence="2" key="1">
    <citation type="submission" date="2021-01" db="EMBL/GenBank/DDBJ databases">
        <title>Whole genome shotgun sequence of Dactylosporangium siamense NBRC 106093.</title>
        <authorList>
            <person name="Komaki H."/>
            <person name="Tamura T."/>
        </authorList>
    </citation>
    <scope>NUCLEOTIDE SEQUENCE</scope>
    <source>
        <strain evidence="2">NBRC 106093</strain>
    </source>
</reference>
<dbReference type="RefSeq" id="WP_203849673.1">
    <property type="nucleotide sequence ID" value="NZ_BAAAVW010000021.1"/>
</dbReference>
<evidence type="ECO:0000313" key="3">
    <source>
        <dbReference type="Proteomes" id="UP000660611"/>
    </source>
</evidence>
<sequence length="321" mass="32543">MPDIAVGGGHDTIVAAVDWGGTWIRAAAVSGDRIVRKDRRAKPASLAEQYVTVAEMVLHATADLAQPPAAVGVGLAGVVQDGIVGTAVNLGFTDGTDVAAALRPHLPLPTYLLNDAQATALGVAARWPHGTTAVLTMGTGIGGAVIRDGSLDSGLGGAGDFGHVVVDVYGPRCPCGGTGCLEALVSGRALAEAAGALAEDGLSPLLAARAQLGRALHAGDLQDAAENGDGQAAGVLDRSAFALSAGLRTIVATHDPQRIVLAGAPLAPDTWFGRAVRTHWDRARPRWARTELHHVAEDEDAALRGAASYALGRLAAARSGS</sequence>
<evidence type="ECO:0000256" key="1">
    <source>
        <dbReference type="ARBA" id="ARBA00006479"/>
    </source>
</evidence>
<dbReference type="EMBL" id="BONQ01000091">
    <property type="protein sequence ID" value="GIG47957.1"/>
    <property type="molecule type" value="Genomic_DNA"/>
</dbReference>